<evidence type="ECO:0000256" key="1">
    <source>
        <dbReference type="SAM" id="MobiDB-lite"/>
    </source>
</evidence>
<dbReference type="VEuPathDB" id="CryptoDB:Vbra_10391"/>
<dbReference type="Proteomes" id="UP000041254">
    <property type="component" value="Unassembled WGS sequence"/>
</dbReference>
<dbReference type="EMBL" id="CDMY01000821">
    <property type="protein sequence ID" value="CEM34457.1"/>
    <property type="molecule type" value="Genomic_DNA"/>
</dbReference>
<dbReference type="InterPro" id="IPR049226">
    <property type="entry name" value="DUF6823"/>
</dbReference>
<evidence type="ECO:0000313" key="2">
    <source>
        <dbReference type="EMBL" id="CEM34457.1"/>
    </source>
</evidence>
<feature type="compositionally biased region" description="Low complexity" evidence="1">
    <location>
        <begin position="192"/>
        <end position="205"/>
    </location>
</feature>
<feature type="compositionally biased region" description="Basic and acidic residues" evidence="1">
    <location>
        <begin position="233"/>
        <end position="244"/>
    </location>
</feature>
<accession>A0A0G4GUH0</accession>
<dbReference type="AlphaFoldDB" id="A0A0G4GUH0"/>
<dbReference type="OrthoDB" id="199317at2759"/>
<protein>
    <submittedName>
        <fullName evidence="2">Uncharacterized protein</fullName>
    </submittedName>
</protein>
<gene>
    <name evidence="2" type="ORF">Vbra_10391</name>
</gene>
<keyword evidence="3" id="KW-1185">Reference proteome</keyword>
<organism evidence="2 3">
    <name type="scientific">Vitrella brassicaformis (strain CCMP3155)</name>
    <dbReference type="NCBI Taxonomy" id="1169540"/>
    <lineage>
        <taxon>Eukaryota</taxon>
        <taxon>Sar</taxon>
        <taxon>Alveolata</taxon>
        <taxon>Colpodellida</taxon>
        <taxon>Vitrellaceae</taxon>
        <taxon>Vitrella</taxon>
    </lineage>
</organism>
<feature type="region of interest" description="Disordered" evidence="1">
    <location>
        <begin position="161"/>
        <end position="244"/>
    </location>
</feature>
<proteinExistence type="predicted"/>
<evidence type="ECO:0000313" key="3">
    <source>
        <dbReference type="Proteomes" id="UP000041254"/>
    </source>
</evidence>
<sequence>MQAVPVALILPPAAPRVSADGQPRTALFFFWNNKDEDEMEEKLDPVKAERFKKQQEILQRRRNPEKLKEYYSDLADRRAKASKLEILKKQAWAERPGETAAQRKQRIEATWESFREQGLIGKPGTSTYEEPERSIPLPVAPFGLEKYDQGERFDLRSPWVESGWVNPNRKSWWAGLTGQSDKQRSSTKSRRSASGSSSGRASSAKPTRMDETIVSTRPQARGGMAASVGGAESSKEEKPFWQIW</sequence>
<reference evidence="2 3" key="1">
    <citation type="submission" date="2014-11" db="EMBL/GenBank/DDBJ databases">
        <authorList>
            <person name="Zhu J."/>
            <person name="Qi W."/>
            <person name="Song R."/>
        </authorList>
    </citation>
    <scope>NUCLEOTIDE SEQUENCE [LARGE SCALE GENOMIC DNA]</scope>
</reference>
<dbReference type="Pfam" id="PF20709">
    <property type="entry name" value="DUF6823"/>
    <property type="match status" value="1"/>
</dbReference>
<dbReference type="InParanoid" id="A0A0G4GUH0"/>
<name>A0A0G4GUH0_VITBC</name>